<dbReference type="CDD" id="cd00729">
    <property type="entry name" value="rubredoxin_SM"/>
    <property type="match status" value="1"/>
</dbReference>
<dbReference type="InterPro" id="IPR012347">
    <property type="entry name" value="Ferritin-like"/>
</dbReference>
<evidence type="ECO:0000259" key="6">
    <source>
        <dbReference type="PROSITE" id="PS50903"/>
    </source>
</evidence>
<name>A0A9D1K4Q3_9BACT</name>
<protein>
    <submittedName>
        <fullName evidence="8">Rubrerythrin family protein</fullName>
    </submittedName>
</protein>
<keyword evidence="5" id="KW-0408">Iron</keyword>
<dbReference type="InterPro" id="IPR052364">
    <property type="entry name" value="Rubrerythrin"/>
</dbReference>
<gene>
    <name evidence="8" type="ORF">IAD41_03210</name>
</gene>
<dbReference type="InterPro" id="IPR048574">
    <property type="entry name" value="RUBY_RBDX"/>
</dbReference>
<feature type="domain" description="Ferritin-like diiron" evidence="7">
    <location>
        <begin position="5"/>
        <end position="147"/>
    </location>
</feature>
<evidence type="ECO:0000256" key="3">
    <source>
        <dbReference type="ARBA" id="ARBA00022723"/>
    </source>
</evidence>
<dbReference type="Gene3D" id="2.20.28.10">
    <property type="match status" value="1"/>
</dbReference>
<evidence type="ECO:0000313" key="9">
    <source>
        <dbReference type="Proteomes" id="UP000824139"/>
    </source>
</evidence>
<dbReference type="Pfam" id="PF02915">
    <property type="entry name" value="Rubrerythrin"/>
    <property type="match status" value="1"/>
</dbReference>
<dbReference type="GO" id="GO:0005506">
    <property type="term" value="F:iron ion binding"/>
    <property type="evidence" value="ECO:0007669"/>
    <property type="project" value="InterPro"/>
</dbReference>
<proteinExistence type="predicted"/>
<sequence length="192" mass="22385">MNSEKLRGTKTEQILINAFAGESQARNRYTYFAKKAKEEGYEQIAEIFCMTADNEKEHAELFYEYIGDTLGTVTGTYPFELGTTEENLRSAIAGEHDEWSNLYAEGEKVAKEEGFDEISDTFKYVRRAEEHHENRYKKLLNNIINDTVFQKDTEIDWMCRECGYIHHGKSAPNKCPNCQHERAYFQVLCENY</sequence>
<dbReference type="EMBL" id="DVJO01000069">
    <property type="protein sequence ID" value="HIS82599.1"/>
    <property type="molecule type" value="Genomic_DNA"/>
</dbReference>
<reference evidence="8" key="1">
    <citation type="submission" date="2020-10" db="EMBL/GenBank/DDBJ databases">
        <authorList>
            <person name="Gilroy R."/>
        </authorList>
    </citation>
    <scope>NUCLEOTIDE SEQUENCE</scope>
    <source>
        <strain evidence="8">CHK152-2994</strain>
    </source>
</reference>
<comment type="cofactor">
    <cofactor evidence="1">
        <name>Fe(3+)</name>
        <dbReference type="ChEBI" id="CHEBI:29034"/>
    </cofactor>
</comment>
<dbReference type="InterPro" id="IPR009040">
    <property type="entry name" value="Ferritin-like_diiron"/>
</dbReference>
<dbReference type="CDD" id="cd01041">
    <property type="entry name" value="Rubrerythrin"/>
    <property type="match status" value="1"/>
</dbReference>
<keyword evidence="4" id="KW-0249">Electron transport</keyword>
<dbReference type="NCBIfam" id="NF045767">
    <property type="entry name" value="RuberyRbr"/>
    <property type="match status" value="1"/>
</dbReference>
<accession>A0A9D1K4Q3</accession>
<dbReference type="InterPro" id="IPR003251">
    <property type="entry name" value="Rr_diiron-bd_dom"/>
</dbReference>
<keyword evidence="3" id="KW-0479">Metal-binding</keyword>
<evidence type="ECO:0000259" key="7">
    <source>
        <dbReference type="PROSITE" id="PS50905"/>
    </source>
</evidence>
<evidence type="ECO:0000256" key="4">
    <source>
        <dbReference type="ARBA" id="ARBA00022982"/>
    </source>
</evidence>
<dbReference type="SUPFAM" id="SSF47240">
    <property type="entry name" value="Ferritin-like"/>
    <property type="match status" value="1"/>
</dbReference>
<dbReference type="AlphaFoldDB" id="A0A9D1K4Q3"/>
<dbReference type="Proteomes" id="UP000824139">
    <property type="component" value="Unassembled WGS sequence"/>
</dbReference>
<evidence type="ECO:0000256" key="5">
    <source>
        <dbReference type="ARBA" id="ARBA00023004"/>
    </source>
</evidence>
<reference evidence="8" key="2">
    <citation type="journal article" date="2021" name="PeerJ">
        <title>Extensive microbial diversity within the chicken gut microbiome revealed by metagenomics and culture.</title>
        <authorList>
            <person name="Gilroy R."/>
            <person name="Ravi A."/>
            <person name="Getino M."/>
            <person name="Pursley I."/>
            <person name="Horton D.L."/>
            <person name="Alikhan N.F."/>
            <person name="Baker D."/>
            <person name="Gharbi K."/>
            <person name="Hall N."/>
            <person name="Watson M."/>
            <person name="Adriaenssens E.M."/>
            <person name="Foster-Nyarko E."/>
            <person name="Jarju S."/>
            <person name="Secka A."/>
            <person name="Antonio M."/>
            <person name="Oren A."/>
            <person name="Chaudhuri R.R."/>
            <person name="La Ragione R."/>
            <person name="Hildebrand F."/>
            <person name="Pallen M.J."/>
        </authorList>
    </citation>
    <scope>NUCLEOTIDE SEQUENCE</scope>
    <source>
        <strain evidence="8">CHK152-2994</strain>
    </source>
</reference>
<evidence type="ECO:0000256" key="2">
    <source>
        <dbReference type="ARBA" id="ARBA00022448"/>
    </source>
</evidence>
<dbReference type="InterPro" id="IPR024934">
    <property type="entry name" value="Rubredoxin-like_dom"/>
</dbReference>
<dbReference type="PROSITE" id="PS50905">
    <property type="entry name" value="FERRITIN_LIKE"/>
    <property type="match status" value="1"/>
</dbReference>
<dbReference type="PROSITE" id="PS50903">
    <property type="entry name" value="RUBREDOXIN_LIKE"/>
    <property type="match status" value="1"/>
</dbReference>
<dbReference type="GO" id="GO:0016491">
    <property type="term" value="F:oxidoreductase activity"/>
    <property type="evidence" value="ECO:0007669"/>
    <property type="project" value="InterPro"/>
</dbReference>
<evidence type="ECO:0000256" key="1">
    <source>
        <dbReference type="ARBA" id="ARBA00001965"/>
    </source>
</evidence>
<keyword evidence="2" id="KW-0813">Transport</keyword>
<feature type="domain" description="Rubredoxin-like" evidence="6">
    <location>
        <begin position="154"/>
        <end position="188"/>
    </location>
</feature>
<organism evidence="8 9">
    <name type="scientific">Candidatus Scatenecus faecavium</name>
    <dbReference type="NCBI Taxonomy" id="2840915"/>
    <lineage>
        <taxon>Bacteria</taxon>
        <taxon>Candidatus Scatenecus</taxon>
    </lineage>
</organism>
<dbReference type="InterPro" id="IPR009078">
    <property type="entry name" value="Ferritin-like_SF"/>
</dbReference>
<dbReference type="SUPFAM" id="SSF57802">
    <property type="entry name" value="Rubredoxin-like"/>
    <property type="match status" value="1"/>
</dbReference>
<evidence type="ECO:0000313" key="8">
    <source>
        <dbReference type="EMBL" id="HIS82599.1"/>
    </source>
</evidence>
<dbReference type="Pfam" id="PF21349">
    <property type="entry name" value="RUBY_RBDX"/>
    <property type="match status" value="1"/>
</dbReference>
<dbReference type="Gene3D" id="1.20.1260.10">
    <property type="match status" value="1"/>
</dbReference>
<dbReference type="PANTHER" id="PTHR43865:SF1">
    <property type="entry name" value="RUBRERYTHRIN-RELATED"/>
    <property type="match status" value="1"/>
</dbReference>
<comment type="caution">
    <text evidence="8">The sequence shown here is derived from an EMBL/GenBank/DDBJ whole genome shotgun (WGS) entry which is preliminary data.</text>
</comment>
<dbReference type="PANTHER" id="PTHR43865">
    <property type="entry name" value="RUBRERYTHRIN-RELATED"/>
    <property type="match status" value="1"/>
</dbReference>